<dbReference type="Pfam" id="PF01564">
    <property type="entry name" value="Spermine_synth"/>
    <property type="match status" value="1"/>
</dbReference>
<evidence type="ECO:0000313" key="3">
    <source>
        <dbReference type="Proteomes" id="UP000199729"/>
    </source>
</evidence>
<protein>
    <submittedName>
        <fullName evidence="2">Spermidine synthase-like protein</fullName>
    </submittedName>
</protein>
<keyword evidence="1" id="KW-0620">Polyamine biosynthesis</keyword>
<dbReference type="AlphaFoldDB" id="A0A221KF34"/>
<organism evidence="2 3">
    <name type="scientific">Vitreoscilla filiformis</name>
    <dbReference type="NCBI Taxonomy" id="63"/>
    <lineage>
        <taxon>Bacteria</taxon>
        <taxon>Pseudomonadati</taxon>
        <taxon>Pseudomonadota</taxon>
        <taxon>Betaproteobacteria</taxon>
        <taxon>Neisseriales</taxon>
        <taxon>Neisseriaceae</taxon>
        <taxon>Vitreoscilla</taxon>
    </lineage>
</organism>
<proteinExistence type="predicted"/>
<dbReference type="Proteomes" id="UP000199729">
    <property type="component" value="Chromosome"/>
</dbReference>
<dbReference type="CDD" id="cd02440">
    <property type="entry name" value="AdoMet_MTases"/>
    <property type="match status" value="1"/>
</dbReference>
<accession>A0A221KF34</accession>
<dbReference type="SUPFAM" id="SSF53335">
    <property type="entry name" value="S-adenosyl-L-methionine-dependent methyltransferases"/>
    <property type="match status" value="1"/>
</dbReference>
<dbReference type="EMBL" id="CP022423">
    <property type="protein sequence ID" value="ASM77662.1"/>
    <property type="molecule type" value="Genomic_DNA"/>
</dbReference>
<name>A0A221KF34_VITFI</name>
<evidence type="ECO:0000313" key="2">
    <source>
        <dbReference type="EMBL" id="ASM77662.1"/>
    </source>
</evidence>
<dbReference type="PANTHER" id="PTHR43317">
    <property type="entry name" value="THERMOSPERMINE SYNTHASE ACAULIS5"/>
    <property type="match status" value="1"/>
</dbReference>
<dbReference type="InterPro" id="IPR029063">
    <property type="entry name" value="SAM-dependent_MTases_sf"/>
</dbReference>
<evidence type="ECO:0000256" key="1">
    <source>
        <dbReference type="ARBA" id="ARBA00023115"/>
    </source>
</evidence>
<dbReference type="GO" id="GO:0006596">
    <property type="term" value="P:polyamine biosynthetic process"/>
    <property type="evidence" value="ECO:0007669"/>
    <property type="project" value="UniProtKB-KW"/>
</dbReference>
<sequence length="269" mass="29861">MNKRKSRGAASAQSAPEWVGATLSEADGVRYLHLDSIWIQGAMRVAKPWHLELEYIQRMMAWMLWRPSESVTEGQCVQLGLGAASLTKFSHKMLRMSTTAVEINPSVIQACRLWFRLPADDTRLSVVCDDAGRWVADAAHRHSVAVLNVDLYDHDAAAPVLDDEAFYSACHRVLEEGGVMTVNLFGRSSSYLRSARLLAQVFGAEHVWSLRPTLEGNTVVVACRGGLLPERDVLNLRAAHIESTYQLPARKWVRMIRPLEAAAPDAEGV</sequence>
<keyword evidence="3" id="KW-1185">Reference proteome</keyword>
<dbReference type="KEGG" id="vff:VITFI_CDS1884"/>
<reference evidence="2 3" key="1">
    <citation type="submission" date="2017-07" db="EMBL/GenBank/DDBJ databases">
        <title>Complete Genome Sequence of the cosmetic ferment Vitreoscilla filiformis (ATCC15551).</title>
        <authorList>
            <person name="Contreras S."/>
            <person name="Sagory-Zalkind P."/>
            <person name="Blanquart H."/>
            <person name="Iltis A."/>
            <person name="Morand S.C."/>
        </authorList>
    </citation>
    <scope>NUCLEOTIDE SEQUENCE [LARGE SCALE GENOMIC DNA]</scope>
    <source>
        <strain evidence="2 3">ATCC 15551</strain>
    </source>
</reference>
<gene>
    <name evidence="2" type="ORF">VITFI_CDS1884</name>
</gene>
<dbReference type="Gene3D" id="3.40.50.150">
    <property type="entry name" value="Vaccinia Virus protein VP39"/>
    <property type="match status" value="1"/>
</dbReference>
<dbReference type="PANTHER" id="PTHR43317:SF1">
    <property type="entry name" value="THERMOSPERMINE SYNTHASE ACAULIS5"/>
    <property type="match status" value="1"/>
</dbReference>
<dbReference type="OrthoDB" id="117774at2"/>
<dbReference type="RefSeq" id="WP_157725627.1">
    <property type="nucleotide sequence ID" value="NZ_CP022423.1"/>
</dbReference>